<feature type="compositionally biased region" description="Basic and acidic residues" evidence="15">
    <location>
        <begin position="403"/>
        <end position="425"/>
    </location>
</feature>
<keyword evidence="8" id="KW-0418">Kinase</keyword>
<evidence type="ECO:0000256" key="2">
    <source>
        <dbReference type="ARBA" id="ARBA00009196"/>
    </source>
</evidence>
<dbReference type="InterPro" id="IPR030484">
    <property type="entry name" value="Rio2"/>
</dbReference>
<dbReference type="PANTHER" id="PTHR45852">
    <property type="entry name" value="SER/THR-PROTEIN KINASE RIO2"/>
    <property type="match status" value="1"/>
</dbReference>
<feature type="region of interest" description="Disordered" evidence="15">
    <location>
        <begin position="324"/>
        <end position="460"/>
    </location>
</feature>
<evidence type="ECO:0000256" key="4">
    <source>
        <dbReference type="ARBA" id="ARBA00022527"/>
    </source>
</evidence>
<dbReference type="EC" id="2.7.11.1" evidence="3"/>
<keyword evidence="5" id="KW-0808">Transferase</keyword>
<sequence length="460" mass="53366">MKLDATILRYITKDEIRVLTAIEMGMKNHEVVPVQLIESIAKLKRGGTFKIIQGLLKYKLIQHLNKQYSGYSLTYQGYDTLAIHTFMKRGHIREIGSMIGTGKESDIYLCVDNDGNEIVLKLARLGRISFRQVKNKRDYLNGRSRHNWLYLSRLGAIKEFTFMEALHGAGLPVPSPISQNRHAILMSLLPATTLLNVKRMERPQKVLNEAIDIAIRIARLGLVHSDFNQFNILASEDEKIYVIDFPQMVSRNHKNANEFWMRDLECLNSYFSRRFEVECAEFPKLEDIEIERNLDEEIKASGYVKQGLNKKEIEDLEQLNLVNLKEDANLEENEEEEGEEEENEEGLENNEENKENSEESLSEEEEEESKPEEDENKSNEEKESQTIEKEQKEPEETESQTAVKEENKPGETEIEKEAERSEKLPTQDQIKYKIKKQLSKQNKVKLHQNKVKGAISMKEF</sequence>
<dbReference type="InterPro" id="IPR000687">
    <property type="entry name" value="RIO_kinase"/>
</dbReference>
<evidence type="ECO:0000313" key="17">
    <source>
        <dbReference type="EMBL" id="CAG9313668.1"/>
    </source>
</evidence>
<feature type="compositionally biased region" description="Basic residues" evidence="15">
    <location>
        <begin position="432"/>
        <end position="450"/>
    </location>
</feature>
<keyword evidence="9" id="KW-0067">ATP-binding</keyword>
<dbReference type="SMART" id="SM00090">
    <property type="entry name" value="RIO"/>
    <property type="match status" value="1"/>
</dbReference>
<dbReference type="GO" id="GO:0030490">
    <property type="term" value="P:maturation of SSU-rRNA"/>
    <property type="evidence" value="ECO:0007669"/>
    <property type="project" value="TreeGrafter"/>
</dbReference>
<evidence type="ECO:0000256" key="10">
    <source>
        <dbReference type="ARBA" id="ARBA00022842"/>
    </source>
</evidence>
<organism evidence="17 18">
    <name type="scientific">Blepharisma stoltei</name>
    <dbReference type="NCBI Taxonomy" id="1481888"/>
    <lineage>
        <taxon>Eukaryota</taxon>
        <taxon>Sar</taxon>
        <taxon>Alveolata</taxon>
        <taxon>Ciliophora</taxon>
        <taxon>Postciliodesmatophora</taxon>
        <taxon>Heterotrichea</taxon>
        <taxon>Heterotrichida</taxon>
        <taxon>Blepharismidae</taxon>
        <taxon>Blepharisma</taxon>
    </lineage>
</organism>
<evidence type="ECO:0000256" key="1">
    <source>
        <dbReference type="ARBA" id="ARBA00001946"/>
    </source>
</evidence>
<dbReference type="InterPro" id="IPR011009">
    <property type="entry name" value="Kinase-like_dom_sf"/>
</dbReference>
<keyword evidence="18" id="KW-1185">Reference proteome</keyword>
<keyword evidence="4" id="KW-0723">Serine/threonine-protein kinase</keyword>
<evidence type="ECO:0000256" key="6">
    <source>
        <dbReference type="ARBA" id="ARBA00022723"/>
    </source>
</evidence>
<evidence type="ECO:0000313" key="18">
    <source>
        <dbReference type="Proteomes" id="UP001162131"/>
    </source>
</evidence>
<comment type="caution">
    <text evidence="17">The sequence shown here is derived from an EMBL/GenBank/DDBJ whole genome shotgun (WGS) entry which is preliminary data.</text>
</comment>
<feature type="compositionally biased region" description="Basic and acidic residues" evidence="15">
    <location>
        <begin position="376"/>
        <end position="394"/>
    </location>
</feature>
<comment type="cofactor">
    <cofactor evidence="1">
        <name>Mg(2+)</name>
        <dbReference type="ChEBI" id="CHEBI:18420"/>
    </cofactor>
</comment>
<keyword evidence="10" id="KW-0460">Magnesium</keyword>
<dbReference type="GO" id="GO:0030688">
    <property type="term" value="C:preribosome, small subunit precursor"/>
    <property type="evidence" value="ECO:0007669"/>
    <property type="project" value="TreeGrafter"/>
</dbReference>
<dbReference type="GO" id="GO:0005634">
    <property type="term" value="C:nucleus"/>
    <property type="evidence" value="ECO:0007669"/>
    <property type="project" value="TreeGrafter"/>
</dbReference>
<dbReference type="GO" id="GO:0005829">
    <property type="term" value="C:cytosol"/>
    <property type="evidence" value="ECO:0007669"/>
    <property type="project" value="TreeGrafter"/>
</dbReference>
<evidence type="ECO:0000256" key="13">
    <source>
        <dbReference type="ARBA" id="ARBA00068353"/>
    </source>
</evidence>
<dbReference type="Gene3D" id="3.30.200.20">
    <property type="entry name" value="Phosphorylase Kinase, domain 1"/>
    <property type="match status" value="1"/>
</dbReference>
<dbReference type="EMBL" id="CAJZBQ010000011">
    <property type="protein sequence ID" value="CAG9313668.1"/>
    <property type="molecule type" value="Genomic_DNA"/>
</dbReference>
<dbReference type="FunFam" id="1.10.10.10:FF:000053">
    <property type="entry name" value="Serine/threonine-protein kinase RIO2"/>
    <property type="match status" value="1"/>
</dbReference>
<dbReference type="PANTHER" id="PTHR45852:SF1">
    <property type="entry name" value="SERINE_THREONINE-PROTEIN KINASE RIO2"/>
    <property type="match status" value="1"/>
</dbReference>
<dbReference type="Pfam" id="PF09202">
    <property type="entry name" value="Rio2_N"/>
    <property type="match status" value="1"/>
</dbReference>
<dbReference type="InterPro" id="IPR036388">
    <property type="entry name" value="WH-like_DNA-bd_sf"/>
</dbReference>
<dbReference type="Gene3D" id="1.10.10.10">
    <property type="entry name" value="Winged helix-like DNA-binding domain superfamily/Winged helix DNA-binding domain"/>
    <property type="match status" value="1"/>
</dbReference>
<dbReference type="GO" id="GO:0005524">
    <property type="term" value="F:ATP binding"/>
    <property type="evidence" value="ECO:0007669"/>
    <property type="project" value="UniProtKB-KW"/>
</dbReference>
<reference evidence="17" key="1">
    <citation type="submission" date="2021-09" db="EMBL/GenBank/DDBJ databases">
        <authorList>
            <consortium name="AG Swart"/>
            <person name="Singh M."/>
            <person name="Singh A."/>
            <person name="Seah K."/>
            <person name="Emmerich C."/>
        </authorList>
    </citation>
    <scope>NUCLEOTIDE SEQUENCE</scope>
    <source>
        <strain evidence="17">ATCC30299</strain>
    </source>
</reference>
<feature type="compositionally biased region" description="Acidic residues" evidence="15">
    <location>
        <begin position="329"/>
        <end position="350"/>
    </location>
</feature>
<evidence type="ECO:0000256" key="5">
    <source>
        <dbReference type="ARBA" id="ARBA00022679"/>
    </source>
</evidence>
<evidence type="ECO:0000256" key="8">
    <source>
        <dbReference type="ARBA" id="ARBA00022777"/>
    </source>
</evidence>
<dbReference type="FunFam" id="3.30.200.20:FF:000052">
    <property type="entry name" value="Serine/threonine-protein kinase RIO2"/>
    <property type="match status" value="1"/>
</dbReference>
<name>A0AAU9IHV5_9CILI</name>
<dbReference type="Pfam" id="PF01163">
    <property type="entry name" value="RIO1"/>
    <property type="match status" value="1"/>
</dbReference>
<evidence type="ECO:0000256" key="14">
    <source>
        <dbReference type="ARBA" id="ARBA00068837"/>
    </source>
</evidence>
<evidence type="ECO:0000256" key="3">
    <source>
        <dbReference type="ARBA" id="ARBA00012513"/>
    </source>
</evidence>
<dbReference type="Proteomes" id="UP001162131">
    <property type="component" value="Unassembled WGS sequence"/>
</dbReference>
<comment type="catalytic activity">
    <reaction evidence="12">
        <text>L-seryl-[protein] + ATP = O-phospho-L-seryl-[protein] + ADP + H(+)</text>
        <dbReference type="Rhea" id="RHEA:17989"/>
        <dbReference type="Rhea" id="RHEA-COMP:9863"/>
        <dbReference type="Rhea" id="RHEA-COMP:11604"/>
        <dbReference type="ChEBI" id="CHEBI:15378"/>
        <dbReference type="ChEBI" id="CHEBI:29999"/>
        <dbReference type="ChEBI" id="CHEBI:30616"/>
        <dbReference type="ChEBI" id="CHEBI:83421"/>
        <dbReference type="ChEBI" id="CHEBI:456216"/>
        <dbReference type="EC" id="2.7.11.1"/>
    </reaction>
</comment>
<feature type="compositionally biased region" description="Acidic residues" evidence="15">
    <location>
        <begin position="358"/>
        <end position="375"/>
    </location>
</feature>
<comment type="similarity">
    <text evidence="2">Belongs to the protein kinase superfamily. RIO-type Ser/Thr kinase family.</text>
</comment>
<evidence type="ECO:0000256" key="7">
    <source>
        <dbReference type="ARBA" id="ARBA00022741"/>
    </source>
</evidence>
<dbReference type="CDD" id="cd05144">
    <property type="entry name" value="RIO2_C"/>
    <property type="match status" value="1"/>
</dbReference>
<dbReference type="GO" id="GO:0046872">
    <property type="term" value="F:metal ion binding"/>
    <property type="evidence" value="ECO:0007669"/>
    <property type="project" value="UniProtKB-KW"/>
</dbReference>
<dbReference type="SUPFAM" id="SSF56112">
    <property type="entry name" value="Protein kinase-like (PK-like)"/>
    <property type="match status" value="1"/>
</dbReference>
<dbReference type="Gene3D" id="1.10.510.10">
    <property type="entry name" value="Transferase(Phosphotransferase) domain 1"/>
    <property type="match status" value="1"/>
</dbReference>
<evidence type="ECO:0000259" key="16">
    <source>
        <dbReference type="SMART" id="SM00090"/>
    </source>
</evidence>
<dbReference type="InterPro" id="IPR036390">
    <property type="entry name" value="WH_DNA-bd_sf"/>
</dbReference>
<evidence type="ECO:0000256" key="12">
    <source>
        <dbReference type="ARBA" id="ARBA00048679"/>
    </source>
</evidence>
<accession>A0AAU9IHV5</accession>
<keyword evidence="7" id="KW-0547">Nucleotide-binding</keyword>
<proteinExistence type="inferred from homology"/>
<evidence type="ECO:0000256" key="9">
    <source>
        <dbReference type="ARBA" id="ARBA00022840"/>
    </source>
</evidence>
<dbReference type="InterPro" id="IPR015285">
    <property type="entry name" value="RIO2_wHTH_N"/>
</dbReference>
<evidence type="ECO:0000256" key="11">
    <source>
        <dbReference type="ARBA" id="ARBA00047899"/>
    </source>
</evidence>
<feature type="domain" description="RIO kinase" evidence="16">
    <location>
        <begin position="65"/>
        <end position="295"/>
    </location>
</feature>
<dbReference type="AlphaFoldDB" id="A0AAU9IHV5"/>
<dbReference type="GO" id="GO:0004674">
    <property type="term" value="F:protein serine/threonine kinase activity"/>
    <property type="evidence" value="ECO:0007669"/>
    <property type="project" value="UniProtKB-KW"/>
</dbReference>
<protein>
    <recommendedName>
        <fullName evidence="13">Serine/threonine-protein kinase RIO2</fullName>
        <ecNumber evidence="3">2.7.11.1</ecNumber>
    </recommendedName>
    <alternativeName>
        <fullName evidence="14">Serine/threonine-protein kinase rio2</fullName>
    </alternativeName>
</protein>
<keyword evidence="6" id="KW-0479">Metal-binding</keyword>
<dbReference type="InterPro" id="IPR018934">
    <property type="entry name" value="RIO_dom"/>
</dbReference>
<gene>
    <name evidence="17" type="ORF">BSTOLATCC_MIC9475</name>
</gene>
<comment type="catalytic activity">
    <reaction evidence="11">
        <text>L-threonyl-[protein] + ATP = O-phospho-L-threonyl-[protein] + ADP + H(+)</text>
        <dbReference type="Rhea" id="RHEA:46608"/>
        <dbReference type="Rhea" id="RHEA-COMP:11060"/>
        <dbReference type="Rhea" id="RHEA-COMP:11605"/>
        <dbReference type="ChEBI" id="CHEBI:15378"/>
        <dbReference type="ChEBI" id="CHEBI:30013"/>
        <dbReference type="ChEBI" id="CHEBI:30616"/>
        <dbReference type="ChEBI" id="CHEBI:61977"/>
        <dbReference type="ChEBI" id="CHEBI:456216"/>
        <dbReference type="EC" id="2.7.11.1"/>
    </reaction>
</comment>
<evidence type="ECO:0000256" key="15">
    <source>
        <dbReference type="SAM" id="MobiDB-lite"/>
    </source>
</evidence>
<dbReference type="SUPFAM" id="SSF46785">
    <property type="entry name" value="Winged helix' DNA-binding domain"/>
    <property type="match status" value="1"/>
</dbReference>